<dbReference type="EMBL" id="CP032869">
    <property type="protein sequence ID" value="AYL94388.1"/>
    <property type="molecule type" value="Genomic_DNA"/>
</dbReference>
<reference evidence="3 4" key="1">
    <citation type="submission" date="2018-10" db="EMBL/GenBank/DDBJ databases">
        <title>Genome sequencing of Mucilaginibacter sp. HYN0043.</title>
        <authorList>
            <person name="Kim M."/>
            <person name="Yi H."/>
        </authorList>
    </citation>
    <scope>NUCLEOTIDE SEQUENCE [LARGE SCALE GENOMIC DNA]</scope>
    <source>
        <strain evidence="3 4">HYN0043</strain>
    </source>
</reference>
<dbReference type="InterPro" id="IPR043472">
    <property type="entry name" value="Macro_dom-like"/>
</dbReference>
<protein>
    <recommendedName>
        <fullName evidence="2">Macro domain-containing protein</fullName>
    </recommendedName>
</protein>
<organism evidence="3 4">
    <name type="scientific">Mucilaginibacter celer</name>
    <dbReference type="NCBI Taxonomy" id="2305508"/>
    <lineage>
        <taxon>Bacteria</taxon>
        <taxon>Pseudomonadati</taxon>
        <taxon>Bacteroidota</taxon>
        <taxon>Sphingobacteriia</taxon>
        <taxon>Sphingobacteriales</taxon>
        <taxon>Sphingobacteriaceae</taxon>
        <taxon>Mucilaginibacter</taxon>
    </lineage>
</organism>
<dbReference type="CDD" id="cd02901">
    <property type="entry name" value="Macro_Poa1p-like"/>
    <property type="match status" value="1"/>
</dbReference>
<accession>A0A494VSM6</accession>
<dbReference type="OrthoDB" id="9780211at2"/>
<dbReference type="Pfam" id="PF01661">
    <property type="entry name" value="Macro"/>
    <property type="match status" value="1"/>
</dbReference>
<dbReference type="PANTHER" id="PTHR12521:SF0">
    <property type="entry name" value="ADP-RIBOSE GLYCOHYDROLASE OARD1"/>
    <property type="match status" value="1"/>
</dbReference>
<comment type="catalytic activity">
    <reaction evidence="1">
        <text>an N-(ADP-alpha-D-ribosyl)-thymidine in DNA + H2O = a thymidine in DNA + ADP-D-ribose</text>
        <dbReference type="Rhea" id="RHEA:71655"/>
        <dbReference type="Rhea" id="RHEA-COMP:13556"/>
        <dbReference type="Rhea" id="RHEA-COMP:18051"/>
        <dbReference type="ChEBI" id="CHEBI:15377"/>
        <dbReference type="ChEBI" id="CHEBI:57967"/>
        <dbReference type="ChEBI" id="CHEBI:137386"/>
        <dbReference type="ChEBI" id="CHEBI:191199"/>
    </reaction>
    <physiologicalReaction direction="left-to-right" evidence="1">
        <dbReference type="Rhea" id="RHEA:71656"/>
    </physiologicalReaction>
</comment>
<feature type="domain" description="Macro" evidence="2">
    <location>
        <begin position="1"/>
        <end position="152"/>
    </location>
</feature>
<keyword evidence="4" id="KW-1185">Reference proteome</keyword>
<evidence type="ECO:0000259" key="2">
    <source>
        <dbReference type="PROSITE" id="PS51154"/>
    </source>
</evidence>
<dbReference type="SUPFAM" id="SSF52949">
    <property type="entry name" value="Macro domain-like"/>
    <property type="match status" value="1"/>
</dbReference>
<dbReference type="AlphaFoldDB" id="A0A494VSM6"/>
<evidence type="ECO:0000313" key="3">
    <source>
        <dbReference type="EMBL" id="AYL94388.1"/>
    </source>
</evidence>
<dbReference type="InterPro" id="IPR002589">
    <property type="entry name" value="Macro_dom"/>
</dbReference>
<name>A0A494VSM6_9SPHI</name>
<dbReference type="RefSeq" id="WP_119408107.1">
    <property type="nucleotide sequence ID" value="NZ_CP032869.1"/>
</dbReference>
<evidence type="ECO:0000313" key="4">
    <source>
        <dbReference type="Proteomes" id="UP000270046"/>
    </source>
</evidence>
<dbReference type="SMART" id="SM00506">
    <property type="entry name" value="A1pp"/>
    <property type="match status" value="1"/>
</dbReference>
<sequence length="152" mass="16811">MLRFTIGNLLDSSAQALVNTVNTVGVMGKGIALQFKLAFPHNFEVYRQACLNGNLQTGQVLVVKDSNLLLGERLIINLPTKRHWKLPSAYEYIESGLIALAEYLQANPVQSLAMPALGCGNGGLDWKLVRPMIGHYLGELDTDIWVYEPKIN</sequence>
<dbReference type="PROSITE" id="PS51154">
    <property type="entry name" value="MACRO"/>
    <property type="match status" value="1"/>
</dbReference>
<dbReference type="Proteomes" id="UP000270046">
    <property type="component" value="Chromosome"/>
</dbReference>
<gene>
    <name evidence="3" type="ORF">HYN43_003325</name>
</gene>
<dbReference type="Gene3D" id="3.40.220.10">
    <property type="entry name" value="Leucine Aminopeptidase, subunit E, domain 1"/>
    <property type="match status" value="1"/>
</dbReference>
<dbReference type="PANTHER" id="PTHR12521">
    <property type="entry name" value="PROTEIN C6ORF130"/>
    <property type="match status" value="1"/>
</dbReference>
<dbReference type="GO" id="GO:0140291">
    <property type="term" value="P:peptidyl-glutamate ADP-deribosylation"/>
    <property type="evidence" value="ECO:0007669"/>
    <property type="project" value="TreeGrafter"/>
</dbReference>
<evidence type="ECO:0000256" key="1">
    <source>
        <dbReference type="ARBA" id="ARBA00035885"/>
    </source>
</evidence>
<proteinExistence type="predicted"/>
<dbReference type="KEGG" id="muh:HYN43_003325"/>
<dbReference type="InterPro" id="IPR050892">
    <property type="entry name" value="ADP-ribose_metab_enzymes"/>
</dbReference>